<feature type="coiled-coil region" evidence="2">
    <location>
        <begin position="63"/>
        <end position="97"/>
    </location>
</feature>
<dbReference type="Pfam" id="PF01527">
    <property type="entry name" value="HTH_Tnp_1"/>
    <property type="match status" value="1"/>
</dbReference>
<comment type="similarity">
    <text evidence="1">Belongs to the transposase 8 family.</text>
</comment>
<accession>A0A090QN78</accession>
<gene>
    <name evidence="3" type="ORF">JCM19237_1267</name>
</gene>
<dbReference type="Gene3D" id="1.10.10.60">
    <property type="entry name" value="Homeodomain-like"/>
    <property type="match status" value="1"/>
</dbReference>
<dbReference type="EMBL" id="BBMN01000004">
    <property type="protein sequence ID" value="GAL04595.1"/>
    <property type="molecule type" value="Genomic_DNA"/>
</dbReference>
<dbReference type="GO" id="GO:0003677">
    <property type="term" value="F:DNA binding"/>
    <property type="evidence" value="ECO:0007669"/>
    <property type="project" value="InterPro"/>
</dbReference>
<reference evidence="3 4" key="1">
    <citation type="journal article" date="2014" name="Genome Announc.">
        <title>Draft Genome Sequences of Two Vibrionaceae Species, Vibrio ponticus C121 and Photobacterium aphoticum C119, Isolated as Coral Reef Microbiota.</title>
        <authorList>
            <person name="Al-saari N."/>
            <person name="Meirelles P.M."/>
            <person name="Mino S."/>
            <person name="Suda W."/>
            <person name="Oshima K."/>
            <person name="Hattori M."/>
            <person name="Ohkuma M."/>
            <person name="Thompson F.L."/>
            <person name="Gomez-Gil B."/>
            <person name="Sawabe T."/>
            <person name="Sawabe T."/>
        </authorList>
    </citation>
    <scope>NUCLEOTIDE SEQUENCE [LARGE SCALE GENOMIC DNA]</scope>
    <source>
        <strain evidence="3 4">JCM 19237</strain>
    </source>
</reference>
<evidence type="ECO:0000256" key="1">
    <source>
        <dbReference type="ARBA" id="ARBA00009964"/>
    </source>
</evidence>
<proteinExistence type="inferred from homology"/>
<dbReference type="STRING" id="754436.JCM19237_1267"/>
<evidence type="ECO:0000256" key="2">
    <source>
        <dbReference type="SAM" id="Coils"/>
    </source>
</evidence>
<keyword evidence="2" id="KW-0175">Coiled coil</keyword>
<protein>
    <submittedName>
        <fullName evidence="3">Mobile element protein</fullName>
    </submittedName>
</protein>
<dbReference type="GO" id="GO:0006313">
    <property type="term" value="P:DNA transposition"/>
    <property type="evidence" value="ECO:0007669"/>
    <property type="project" value="InterPro"/>
</dbReference>
<dbReference type="InterPro" id="IPR002514">
    <property type="entry name" value="Transposase_8"/>
</dbReference>
<evidence type="ECO:0000313" key="4">
    <source>
        <dbReference type="Proteomes" id="UP000029227"/>
    </source>
</evidence>
<name>A0A090QN78_9GAMM</name>
<dbReference type="AlphaFoldDB" id="A0A090QN78"/>
<dbReference type="InterPro" id="IPR009057">
    <property type="entry name" value="Homeodomain-like_sf"/>
</dbReference>
<dbReference type="eggNOG" id="COG2963">
    <property type="taxonomic scope" value="Bacteria"/>
</dbReference>
<organism evidence="3 4">
    <name type="scientific">Photobacterium aphoticum</name>
    <dbReference type="NCBI Taxonomy" id="754436"/>
    <lineage>
        <taxon>Bacteria</taxon>
        <taxon>Pseudomonadati</taxon>
        <taxon>Pseudomonadota</taxon>
        <taxon>Gammaproteobacteria</taxon>
        <taxon>Vibrionales</taxon>
        <taxon>Vibrionaceae</taxon>
        <taxon>Photobacterium</taxon>
    </lineage>
</organism>
<dbReference type="Proteomes" id="UP000029227">
    <property type="component" value="Unassembled WGS sequence"/>
</dbReference>
<dbReference type="SUPFAM" id="SSF46689">
    <property type="entry name" value="Homeodomain-like"/>
    <property type="match status" value="1"/>
</dbReference>
<sequence length="111" mass="13065">MPAYKTGKKTAQYSLDFKLKAVEWSFETHRTVKSVAEALDIHPFMLSKWRKAYLDGEFGMVKAQKNKNKHSKATDEVSKLKQRISELEEENDILKKWQRFQAEQKRMPTDS</sequence>
<comment type="caution">
    <text evidence="3">The sequence shown here is derived from an EMBL/GenBank/DDBJ whole genome shotgun (WGS) entry which is preliminary data.</text>
</comment>
<evidence type="ECO:0000313" key="3">
    <source>
        <dbReference type="EMBL" id="GAL04595.1"/>
    </source>
</evidence>
<dbReference type="GO" id="GO:0004803">
    <property type="term" value="F:transposase activity"/>
    <property type="evidence" value="ECO:0007669"/>
    <property type="project" value="InterPro"/>
</dbReference>